<dbReference type="NCBIfam" id="NF006988">
    <property type="entry name" value="PRK09453.1"/>
    <property type="match status" value="1"/>
</dbReference>
<dbReference type="InterPro" id="IPR024654">
    <property type="entry name" value="Calcineurin-like_PHP_lpxH"/>
</dbReference>
<sequence>MDFKQLGRQAIISTSKEKNSLISNASNMKIIFISDIHGSATFLEKALAVVESEKPDQIILVGDAMYHGPRNPLPEGYAPAKVASLLNNYKDRIIAVRGNCDSEVDQMLLEFPMMGDYAVYQAEGIYFYITHGHLASPEQAPALKAGSIFVSGHTHIPVATKEKGLYFFNPGSIALPKGGFAPSYGIFDQNQLIVKDFEGNVIKSVEIEK</sequence>
<accession>A0AAN5AI58</accession>
<dbReference type="EMBL" id="BQKE01000001">
    <property type="protein sequence ID" value="GJM59559.1"/>
    <property type="molecule type" value="Genomic_DNA"/>
</dbReference>
<dbReference type="Gene3D" id="3.60.21.10">
    <property type="match status" value="1"/>
</dbReference>
<evidence type="ECO:0000256" key="2">
    <source>
        <dbReference type="RuleBase" id="RU362039"/>
    </source>
</evidence>
<evidence type="ECO:0000313" key="4">
    <source>
        <dbReference type="EMBL" id="GJM59559.1"/>
    </source>
</evidence>
<dbReference type="Proteomes" id="UP001310022">
    <property type="component" value="Unassembled WGS sequence"/>
</dbReference>
<reference evidence="4 5" key="1">
    <citation type="submission" date="2021-12" db="EMBL/GenBank/DDBJ databases">
        <title>Genome sequencing of bacteria with rrn-lacking chromosome and rrn-plasmid.</title>
        <authorList>
            <person name="Anda M."/>
            <person name="Iwasaki W."/>
        </authorList>
    </citation>
    <scope>NUCLEOTIDE SEQUENCE [LARGE SCALE GENOMIC DNA]</scope>
    <source>
        <strain evidence="4 5">NBRC 15940</strain>
    </source>
</reference>
<dbReference type="AlphaFoldDB" id="A0AAN5AI58"/>
<feature type="domain" description="Calcineurin-like phosphoesterase" evidence="3">
    <location>
        <begin position="28"/>
        <end position="189"/>
    </location>
</feature>
<protein>
    <recommendedName>
        <fullName evidence="2">Phosphoesterase</fullName>
        <ecNumber evidence="2">3.1.4.-</ecNumber>
    </recommendedName>
</protein>
<keyword evidence="5" id="KW-1185">Reference proteome</keyword>
<keyword evidence="2" id="KW-0479">Metal-binding</keyword>
<dbReference type="CDD" id="cd00841">
    <property type="entry name" value="MPP_YfcE"/>
    <property type="match status" value="1"/>
</dbReference>
<dbReference type="GO" id="GO:0046872">
    <property type="term" value="F:metal ion binding"/>
    <property type="evidence" value="ECO:0007669"/>
    <property type="project" value="UniProtKB-KW"/>
</dbReference>
<dbReference type="PANTHER" id="PTHR11124">
    <property type="entry name" value="VACUOLAR SORTING PROTEIN VPS29"/>
    <property type="match status" value="1"/>
</dbReference>
<evidence type="ECO:0000313" key="5">
    <source>
        <dbReference type="Proteomes" id="UP001310022"/>
    </source>
</evidence>
<dbReference type="InterPro" id="IPR000979">
    <property type="entry name" value="Phosphodiesterase_MJ0936/Vps29"/>
</dbReference>
<organism evidence="4 5">
    <name type="scientific">Persicobacter diffluens</name>
    <dbReference type="NCBI Taxonomy" id="981"/>
    <lineage>
        <taxon>Bacteria</taxon>
        <taxon>Pseudomonadati</taxon>
        <taxon>Bacteroidota</taxon>
        <taxon>Cytophagia</taxon>
        <taxon>Cytophagales</taxon>
        <taxon>Persicobacteraceae</taxon>
        <taxon>Persicobacter</taxon>
    </lineage>
</organism>
<comment type="cofactor">
    <cofactor evidence="2">
        <name>a divalent metal cation</name>
        <dbReference type="ChEBI" id="CHEBI:60240"/>
    </cofactor>
</comment>
<dbReference type="InterPro" id="IPR041802">
    <property type="entry name" value="MPP_YfcE"/>
</dbReference>
<evidence type="ECO:0000256" key="1">
    <source>
        <dbReference type="ARBA" id="ARBA00008950"/>
    </source>
</evidence>
<dbReference type="SUPFAM" id="SSF56300">
    <property type="entry name" value="Metallo-dependent phosphatases"/>
    <property type="match status" value="1"/>
</dbReference>
<dbReference type="InterPro" id="IPR029052">
    <property type="entry name" value="Metallo-depent_PP-like"/>
</dbReference>
<name>A0AAN5AI58_9BACT</name>
<proteinExistence type="inferred from homology"/>
<dbReference type="Pfam" id="PF12850">
    <property type="entry name" value="Metallophos_2"/>
    <property type="match status" value="1"/>
</dbReference>
<dbReference type="NCBIfam" id="TIGR00040">
    <property type="entry name" value="yfcE"/>
    <property type="match status" value="1"/>
</dbReference>
<comment type="caution">
    <text evidence="4">The sequence shown here is derived from an EMBL/GenBank/DDBJ whole genome shotgun (WGS) entry which is preliminary data.</text>
</comment>
<evidence type="ECO:0000259" key="3">
    <source>
        <dbReference type="Pfam" id="PF12850"/>
    </source>
</evidence>
<gene>
    <name evidence="4" type="ORF">PEDI_01110</name>
</gene>
<dbReference type="GO" id="GO:0016787">
    <property type="term" value="F:hydrolase activity"/>
    <property type="evidence" value="ECO:0007669"/>
    <property type="project" value="UniProtKB-UniRule"/>
</dbReference>
<dbReference type="EC" id="3.1.4.-" evidence="2"/>
<comment type="similarity">
    <text evidence="1 2">Belongs to the metallophosphoesterase superfamily. YfcE family.</text>
</comment>